<evidence type="ECO:0000313" key="7">
    <source>
        <dbReference type="EMBL" id="KAH6881028.1"/>
    </source>
</evidence>
<sequence>MENFPFSTGFNATISTPSSRCLTTPPPYHKGIDSPTSRSNMAFQPGMNHIPDSYFFNEAISISPIPTQTEYSFSPCFPRTVTATTFPEDSEPLQATLPTLDGQQKAPLQLQTLVYPPAKLEENVSKPVENGPKSGKRGRKPKRQRKGSSKVVKPEDSNVEIHPREPHRRRILERNRIAATKCRMRKRGEASALAAREQEMEEHNRQLSRTFDELAAEIYDLKTQLLRHTDCNCVLIQKYIAHEARKSVHRLTPCPSPSQPSMMPFVGYQSVSNGSRASVSVASVTDSYGIRTPEMESVPSIWPDPSLQGSSSPETMFDTTVEPMQKEHIPVSSQPMPGMPLMHEHYYPGSWVVTGPPFQPIEGDIWGANWGFQ</sequence>
<keyword evidence="2" id="KW-0805">Transcription regulation</keyword>
<name>A0A9P8VW08_9HYPO</name>
<reference evidence="7 8" key="1">
    <citation type="journal article" date="2021" name="Nat. Commun.">
        <title>Genetic determinants of endophytism in the Arabidopsis root mycobiome.</title>
        <authorList>
            <person name="Mesny F."/>
            <person name="Miyauchi S."/>
            <person name="Thiergart T."/>
            <person name="Pickel B."/>
            <person name="Atanasova L."/>
            <person name="Karlsson M."/>
            <person name="Huettel B."/>
            <person name="Barry K.W."/>
            <person name="Haridas S."/>
            <person name="Chen C."/>
            <person name="Bauer D."/>
            <person name="Andreopoulos W."/>
            <person name="Pangilinan J."/>
            <person name="LaButti K."/>
            <person name="Riley R."/>
            <person name="Lipzen A."/>
            <person name="Clum A."/>
            <person name="Drula E."/>
            <person name="Henrissat B."/>
            <person name="Kohler A."/>
            <person name="Grigoriev I.V."/>
            <person name="Martin F.M."/>
            <person name="Hacquard S."/>
        </authorList>
    </citation>
    <scope>NUCLEOTIDE SEQUENCE [LARGE SCALE GENOMIC DNA]</scope>
    <source>
        <strain evidence="7 8">MPI-CAGE-CH-0241</strain>
    </source>
</reference>
<evidence type="ECO:0000313" key="8">
    <source>
        <dbReference type="Proteomes" id="UP000777438"/>
    </source>
</evidence>
<dbReference type="SMART" id="SM00338">
    <property type="entry name" value="BRLZ"/>
    <property type="match status" value="1"/>
</dbReference>
<dbReference type="PROSITE" id="PS00036">
    <property type="entry name" value="BZIP_BASIC"/>
    <property type="match status" value="1"/>
</dbReference>
<dbReference type="OrthoDB" id="295274at2759"/>
<keyword evidence="4" id="KW-0539">Nucleus</keyword>
<dbReference type="GO" id="GO:0005634">
    <property type="term" value="C:nucleus"/>
    <property type="evidence" value="ECO:0007669"/>
    <property type="project" value="UniProtKB-SubCell"/>
</dbReference>
<dbReference type="PANTHER" id="PTHR19304">
    <property type="entry name" value="CYCLIC-AMP RESPONSE ELEMENT BINDING PROTEIN"/>
    <property type="match status" value="1"/>
</dbReference>
<proteinExistence type="predicted"/>
<comment type="caution">
    <text evidence="7">The sequence shown here is derived from an EMBL/GenBank/DDBJ whole genome shotgun (WGS) entry which is preliminary data.</text>
</comment>
<protein>
    <recommendedName>
        <fullName evidence="6">BZIP domain-containing protein</fullName>
    </recommendedName>
</protein>
<evidence type="ECO:0000256" key="2">
    <source>
        <dbReference type="ARBA" id="ARBA00023015"/>
    </source>
</evidence>
<dbReference type="Proteomes" id="UP000777438">
    <property type="component" value="Unassembled WGS sequence"/>
</dbReference>
<accession>A0A9P8VW08</accession>
<comment type="subcellular location">
    <subcellularLocation>
        <location evidence="1">Nucleus</location>
    </subcellularLocation>
</comment>
<evidence type="ECO:0000259" key="6">
    <source>
        <dbReference type="PROSITE" id="PS50217"/>
    </source>
</evidence>
<dbReference type="InterPro" id="IPR051027">
    <property type="entry name" value="bZIP_transcription_factors"/>
</dbReference>
<evidence type="ECO:0000256" key="1">
    <source>
        <dbReference type="ARBA" id="ARBA00004123"/>
    </source>
</evidence>
<organism evidence="7 8">
    <name type="scientific">Thelonectria olida</name>
    <dbReference type="NCBI Taxonomy" id="1576542"/>
    <lineage>
        <taxon>Eukaryota</taxon>
        <taxon>Fungi</taxon>
        <taxon>Dikarya</taxon>
        <taxon>Ascomycota</taxon>
        <taxon>Pezizomycotina</taxon>
        <taxon>Sordariomycetes</taxon>
        <taxon>Hypocreomycetidae</taxon>
        <taxon>Hypocreales</taxon>
        <taxon>Nectriaceae</taxon>
        <taxon>Thelonectria</taxon>
    </lineage>
</organism>
<evidence type="ECO:0000256" key="4">
    <source>
        <dbReference type="ARBA" id="ARBA00023242"/>
    </source>
</evidence>
<dbReference type="AlphaFoldDB" id="A0A9P8VW08"/>
<dbReference type="PROSITE" id="PS50217">
    <property type="entry name" value="BZIP"/>
    <property type="match status" value="1"/>
</dbReference>
<dbReference type="EMBL" id="JAGPYM010000024">
    <property type="protein sequence ID" value="KAH6881028.1"/>
    <property type="molecule type" value="Genomic_DNA"/>
</dbReference>
<feature type="domain" description="BZIP" evidence="6">
    <location>
        <begin position="165"/>
        <end position="228"/>
    </location>
</feature>
<dbReference type="Gene3D" id="1.20.5.170">
    <property type="match status" value="1"/>
</dbReference>
<dbReference type="GO" id="GO:0003700">
    <property type="term" value="F:DNA-binding transcription factor activity"/>
    <property type="evidence" value="ECO:0007669"/>
    <property type="project" value="InterPro"/>
</dbReference>
<dbReference type="CDD" id="cd14687">
    <property type="entry name" value="bZIP_ATF2"/>
    <property type="match status" value="1"/>
</dbReference>
<keyword evidence="3" id="KW-0804">Transcription</keyword>
<dbReference type="Pfam" id="PF00170">
    <property type="entry name" value="bZIP_1"/>
    <property type="match status" value="1"/>
</dbReference>
<dbReference type="SUPFAM" id="SSF57959">
    <property type="entry name" value="Leucine zipper domain"/>
    <property type="match status" value="1"/>
</dbReference>
<dbReference type="InterPro" id="IPR046347">
    <property type="entry name" value="bZIP_sf"/>
</dbReference>
<gene>
    <name evidence="7" type="ORF">B0T10DRAFT_518707</name>
</gene>
<evidence type="ECO:0000256" key="3">
    <source>
        <dbReference type="ARBA" id="ARBA00023163"/>
    </source>
</evidence>
<keyword evidence="8" id="KW-1185">Reference proteome</keyword>
<feature type="region of interest" description="Disordered" evidence="5">
    <location>
        <begin position="117"/>
        <end position="159"/>
    </location>
</feature>
<feature type="compositionally biased region" description="Basic residues" evidence="5">
    <location>
        <begin position="134"/>
        <end position="148"/>
    </location>
</feature>
<evidence type="ECO:0000256" key="5">
    <source>
        <dbReference type="SAM" id="MobiDB-lite"/>
    </source>
</evidence>
<dbReference type="InterPro" id="IPR004827">
    <property type="entry name" value="bZIP"/>
</dbReference>